<reference evidence="1" key="1">
    <citation type="submission" date="2014-05" db="EMBL/GenBank/DDBJ databases">
        <authorList>
            <person name="Chronopoulou M."/>
        </authorList>
    </citation>
    <scope>NUCLEOTIDE SEQUENCE</scope>
    <source>
        <tissue evidence="1">Whole organism</tissue>
    </source>
</reference>
<proteinExistence type="predicted"/>
<name>A0A0K2US55_LEPSM</name>
<organism evidence="1">
    <name type="scientific">Lepeophtheirus salmonis</name>
    <name type="common">Salmon louse</name>
    <name type="synonym">Caligus salmonis</name>
    <dbReference type="NCBI Taxonomy" id="72036"/>
    <lineage>
        <taxon>Eukaryota</taxon>
        <taxon>Metazoa</taxon>
        <taxon>Ecdysozoa</taxon>
        <taxon>Arthropoda</taxon>
        <taxon>Crustacea</taxon>
        <taxon>Multicrustacea</taxon>
        <taxon>Hexanauplia</taxon>
        <taxon>Copepoda</taxon>
        <taxon>Siphonostomatoida</taxon>
        <taxon>Caligidae</taxon>
        <taxon>Lepeophtheirus</taxon>
    </lineage>
</organism>
<sequence>MQIHISDCYQREIHTNDHE</sequence>
<dbReference type="EMBL" id="HACA01023210">
    <property type="protein sequence ID" value="CDW40571.1"/>
    <property type="molecule type" value="Transcribed_RNA"/>
</dbReference>
<dbReference type="AlphaFoldDB" id="A0A0K2US55"/>
<protein>
    <submittedName>
        <fullName evidence="1">Uncharacterized protein</fullName>
    </submittedName>
</protein>
<accession>A0A0K2US55</accession>
<evidence type="ECO:0000313" key="1">
    <source>
        <dbReference type="EMBL" id="CDW40571.1"/>
    </source>
</evidence>